<dbReference type="InterPro" id="IPR004107">
    <property type="entry name" value="Integrase_SAM-like_N"/>
</dbReference>
<feature type="active site" description="O-(3'-phospho-DNA)-tyrosine intermediate" evidence="11">
    <location>
        <position position="280"/>
    </location>
</feature>
<dbReference type="Pfam" id="PF00589">
    <property type="entry name" value="Phage_integrase"/>
    <property type="match status" value="1"/>
</dbReference>
<evidence type="ECO:0000256" key="6">
    <source>
        <dbReference type="ARBA" id="ARBA00022829"/>
    </source>
</evidence>
<feature type="active site" evidence="11">
    <location>
        <position position="151"/>
    </location>
</feature>
<keyword evidence="8 11" id="KW-0238">DNA-binding</keyword>
<dbReference type="Pfam" id="PF02899">
    <property type="entry name" value="Phage_int_SAM_1"/>
    <property type="match status" value="1"/>
</dbReference>
<sequence length="299" mass="34303">MAPLVDTFFYYLQAEKNMSSKTIKAYNSDWQDFFNFLEEEMKLSSHTAHVEDVDHGVVRKYLAFLNHRGLTKTTMARRLASLKSFFRYLLRKEIILQNPLVHVATPKIPKKLPQYLEQKEMARVLEQPSSATETGIRDKAILELLYGAGIRVSELVMLDTEHLDLRYGFVRVFGKGSKERLVPIGKPAIEALEQYQKVARPLWANPDNPALFVNQKGGRLSDRSVRTFVRKYCHGAQTKECISPHGFRHSFATHLLDNGADLRVVQELLGHSKISSTQVYTHVSRSKLRKVYHLAHPRA</sequence>
<dbReference type="KEGG" id="tfr:BR63_05305"/>
<gene>
    <name evidence="11 15" type="primary">xerC</name>
    <name evidence="15" type="ORF">BR63_05305</name>
</gene>
<comment type="similarity">
    <text evidence="2 11">Belongs to the 'phage' integrase family. XerC subfamily.</text>
</comment>
<dbReference type="NCBIfam" id="TIGR02225">
    <property type="entry name" value="recomb_XerD"/>
    <property type="match status" value="1"/>
</dbReference>
<name>A0A7G6E8A4_THEFR</name>
<comment type="similarity">
    <text evidence="3">Belongs to the 'phage' integrase family. XerD subfamily.</text>
</comment>
<dbReference type="InterPro" id="IPR044068">
    <property type="entry name" value="CB"/>
</dbReference>
<dbReference type="PROSITE" id="PS51898">
    <property type="entry name" value="TYR_RECOMBINASE"/>
    <property type="match status" value="1"/>
</dbReference>
<evidence type="ECO:0000256" key="3">
    <source>
        <dbReference type="ARBA" id="ARBA00010450"/>
    </source>
</evidence>
<organism evidence="15 16">
    <name type="scientific">Thermanaerosceptrum fracticalcis</name>
    <dbReference type="NCBI Taxonomy" id="1712410"/>
    <lineage>
        <taxon>Bacteria</taxon>
        <taxon>Bacillati</taxon>
        <taxon>Bacillota</taxon>
        <taxon>Clostridia</taxon>
        <taxon>Eubacteriales</taxon>
        <taxon>Peptococcaceae</taxon>
        <taxon>Thermanaerosceptrum</taxon>
    </lineage>
</organism>
<dbReference type="NCBIfam" id="NF001399">
    <property type="entry name" value="PRK00283.1"/>
    <property type="match status" value="1"/>
</dbReference>
<evidence type="ECO:0000259" key="14">
    <source>
        <dbReference type="PROSITE" id="PS51900"/>
    </source>
</evidence>
<evidence type="ECO:0000256" key="9">
    <source>
        <dbReference type="ARBA" id="ARBA00023172"/>
    </source>
</evidence>
<dbReference type="GO" id="GO:0006313">
    <property type="term" value="P:DNA transposition"/>
    <property type="evidence" value="ECO:0007669"/>
    <property type="project" value="UniProtKB-UniRule"/>
</dbReference>
<feature type="active site" evidence="11">
    <location>
        <position position="271"/>
    </location>
</feature>
<feature type="active site" evidence="11">
    <location>
        <position position="245"/>
    </location>
</feature>
<dbReference type="InterPro" id="IPR050090">
    <property type="entry name" value="Tyrosine_recombinase_XerCD"/>
</dbReference>
<keyword evidence="5 11" id="KW-0132">Cell division</keyword>
<comment type="function">
    <text evidence="11">Site-specific tyrosine recombinase, which acts by catalyzing the cutting and rejoining of the recombining DNA molecules. The XerC-XerD complex is essential to convert dimers of the bacterial chromosome into monomers to permit their segregation at cell division. It also contributes to the segregational stability of plasmids.</text>
</comment>
<evidence type="ECO:0000256" key="10">
    <source>
        <dbReference type="ARBA" id="ARBA00023306"/>
    </source>
</evidence>
<reference evidence="15 16" key="1">
    <citation type="journal article" date="2019" name="Front. Microbiol.">
        <title>Thermoanaerosceptrum fracticalcis gen. nov. sp. nov., a Novel Fumarate-Fermenting Microorganism From a Deep Fractured Carbonate Aquifer of the US Great Basin.</title>
        <authorList>
            <person name="Hamilton-Brehm S.D."/>
            <person name="Stewart L.E."/>
            <person name="Zavarin M."/>
            <person name="Caldwell M."/>
            <person name="Lawson P.A."/>
            <person name="Onstott T.C."/>
            <person name="Grzymski J."/>
            <person name="Neveux I."/>
            <person name="Lollar B.S."/>
            <person name="Russell C.E."/>
            <person name="Moser D.P."/>
        </authorList>
    </citation>
    <scope>NUCLEOTIDE SEQUENCE [LARGE SCALE GENOMIC DNA]</scope>
    <source>
        <strain evidence="15 16">DRI-13</strain>
    </source>
</reference>
<dbReference type="PANTHER" id="PTHR30349">
    <property type="entry name" value="PHAGE INTEGRASE-RELATED"/>
    <property type="match status" value="1"/>
</dbReference>
<evidence type="ECO:0000259" key="13">
    <source>
        <dbReference type="PROSITE" id="PS51898"/>
    </source>
</evidence>
<evidence type="ECO:0000256" key="2">
    <source>
        <dbReference type="ARBA" id="ARBA00006657"/>
    </source>
</evidence>
<keyword evidence="7 11" id="KW-0229">DNA integration</keyword>
<dbReference type="InterPro" id="IPR023009">
    <property type="entry name" value="Tyrosine_recombinase_XerC/XerD"/>
</dbReference>
<dbReference type="GO" id="GO:0003677">
    <property type="term" value="F:DNA binding"/>
    <property type="evidence" value="ECO:0007669"/>
    <property type="project" value="UniProtKB-UniRule"/>
</dbReference>
<evidence type="ECO:0000313" key="16">
    <source>
        <dbReference type="Proteomes" id="UP000515847"/>
    </source>
</evidence>
<accession>A0A7G6E8A4</accession>
<dbReference type="InterPro" id="IPR010998">
    <property type="entry name" value="Integrase_recombinase_N"/>
</dbReference>
<dbReference type="InterPro" id="IPR011931">
    <property type="entry name" value="Recomb_XerC"/>
</dbReference>
<evidence type="ECO:0000256" key="5">
    <source>
        <dbReference type="ARBA" id="ARBA00022618"/>
    </source>
</evidence>
<protein>
    <recommendedName>
        <fullName evidence="11 12">Tyrosine recombinase XerC</fullName>
    </recommendedName>
</protein>
<dbReference type="HAMAP" id="MF_01808">
    <property type="entry name" value="Recomb_XerC_XerD"/>
    <property type="match status" value="1"/>
</dbReference>
<evidence type="ECO:0000313" key="15">
    <source>
        <dbReference type="EMBL" id="QNB48308.1"/>
    </source>
</evidence>
<keyword evidence="10 11" id="KW-0131">Cell cycle</keyword>
<dbReference type="EMBL" id="CP045798">
    <property type="protein sequence ID" value="QNB48308.1"/>
    <property type="molecule type" value="Genomic_DNA"/>
</dbReference>
<dbReference type="NCBIfam" id="TIGR02224">
    <property type="entry name" value="recomb_XerC"/>
    <property type="match status" value="1"/>
</dbReference>
<dbReference type="AlphaFoldDB" id="A0A7G6E8A4"/>
<evidence type="ECO:0000256" key="12">
    <source>
        <dbReference type="NCBIfam" id="TIGR02224"/>
    </source>
</evidence>
<dbReference type="GO" id="GO:0051301">
    <property type="term" value="P:cell division"/>
    <property type="evidence" value="ECO:0007669"/>
    <property type="project" value="UniProtKB-UniRule"/>
</dbReference>
<dbReference type="Gene3D" id="1.10.443.10">
    <property type="entry name" value="Intergrase catalytic core"/>
    <property type="match status" value="1"/>
</dbReference>
<keyword evidence="4 11" id="KW-0963">Cytoplasm</keyword>
<feature type="active site" evidence="11">
    <location>
        <position position="175"/>
    </location>
</feature>
<dbReference type="CDD" id="cd00798">
    <property type="entry name" value="INT_XerDC_C"/>
    <property type="match status" value="1"/>
</dbReference>
<evidence type="ECO:0000256" key="1">
    <source>
        <dbReference type="ARBA" id="ARBA00004496"/>
    </source>
</evidence>
<dbReference type="Gene3D" id="1.10.150.130">
    <property type="match status" value="1"/>
</dbReference>
<feature type="domain" description="Core-binding (CB)" evidence="14">
    <location>
        <begin position="1"/>
        <end position="90"/>
    </location>
</feature>
<dbReference type="Proteomes" id="UP000515847">
    <property type="component" value="Chromosome"/>
</dbReference>
<keyword evidence="9 11" id="KW-0233">DNA recombination</keyword>
<dbReference type="PANTHER" id="PTHR30349:SF77">
    <property type="entry name" value="TYROSINE RECOMBINASE XERC"/>
    <property type="match status" value="1"/>
</dbReference>
<evidence type="ECO:0000256" key="7">
    <source>
        <dbReference type="ARBA" id="ARBA00022908"/>
    </source>
</evidence>
<dbReference type="GO" id="GO:0009037">
    <property type="term" value="F:tyrosine-based site-specific recombinase activity"/>
    <property type="evidence" value="ECO:0007669"/>
    <property type="project" value="UniProtKB-UniRule"/>
</dbReference>
<feature type="active site" evidence="11">
    <location>
        <position position="248"/>
    </location>
</feature>
<evidence type="ECO:0000256" key="4">
    <source>
        <dbReference type="ARBA" id="ARBA00022490"/>
    </source>
</evidence>
<dbReference type="InterPro" id="IPR011010">
    <property type="entry name" value="DNA_brk_join_enz"/>
</dbReference>
<keyword evidence="6 11" id="KW-0159">Chromosome partition</keyword>
<dbReference type="PROSITE" id="PS51900">
    <property type="entry name" value="CB"/>
    <property type="match status" value="1"/>
</dbReference>
<dbReference type="SUPFAM" id="SSF56349">
    <property type="entry name" value="DNA breaking-rejoining enzymes"/>
    <property type="match status" value="1"/>
</dbReference>
<dbReference type="InterPro" id="IPR002104">
    <property type="entry name" value="Integrase_catalytic"/>
</dbReference>
<dbReference type="InterPro" id="IPR013762">
    <property type="entry name" value="Integrase-like_cat_sf"/>
</dbReference>
<comment type="subcellular location">
    <subcellularLocation>
        <location evidence="1 11">Cytoplasm</location>
    </subcellularLocation>
</comment>
<dbReference type="GO" id="GO:0007059">
    <property type="term" value="P:chromosome segregation"/>
    <property type="evidence" value="ECO:0007669"/>
    <property type="project" value="UniProtKB-UniRule"/>
</dbReference>
<dbReference type="NCBIfam" id="NF040815">
    <property type="entry name" value="recomb_XerA_Arch"/>
    <property type="match status" value="1"/>
</dbReference>
<evidence type="ECO:0000256" key="8">
    <source>
        <dbReference type="ARBA" id="ARBA00023125"/>
    </source>
</evidence>
<proteinExistence type="inferred from homology"/>
<dbReference type="InterPro" id="IPR011932">
    <property type="entry name" value="Recomb_XerD"/>
</dbReference>
<dbReference type="GO" id="GO:0005737">
    <property type="term" value="C:cytoplasm"/>
    <property type="evidence" value="ECO:0007669"/>
    <property type="project" value="UniProtKB-SubCell"/>
</dbReference>
<comment type="subunit">
    <text evidence="11">Forms a cyclic heterotetrameric complex composed of two molecules of XerC and two molecules of XerD.</text>
</comment>
<keyword evidence="16" id="KW-1185">Reference proteome</keyword>
<evidence type="ECO:0000256" key="11">
    <source>
        <dbReference type="HAMAP-Rule" id="MF_01808"/>
    </source>
</evidence>
<feature type="domain" description="Tyr recombinase" evidence="13">
    <location>
        <begin position="111"/>
        <end position="293"/>
    </location>
</feature>
<dbReference type="OrthoDB" id="9785687at2"/>